<feature type="non-terminal residue" evidence="3">
    <location>
        <position position="218"/>
    </location>
</feature>
<evidence type="ECO:0000313" key="4">
    <source>
        <dbReference type="Proteomes" id="UP000266841"/>
    </source>
</evidence>
<organism evidence="3 4">
    <name type="scientific">Thalassiosira oceanica</name>
    <name type="common">Marine diatom</name>
    <dbReference type="NCBI Taxonomy" id="159749"/>
    <lineage>
        <taxon>Eukaryota</taxon>
        <taxon>Sar</taxon>
        <taxon>Stramenopiles</taxon>
        <taxon>Ochrophyta</taxon>
        <taxon>Bacillariophyta</taxon>
        <taxon>Coscinodiscophyceae</taxon>
        <taxon>Thalassiosirophycidae</taxon>
        <taxon>Thalassiosirales</taxon>
        <taxon>Thalassiosiraceae</taxon>
        <taxon>Thalassiosira</taxon>
    </lineage>
</organism>
<evidence type="ECO:0000313" key="3">
    <source>
        <dbReference type="EMBL" id="EJK58041.1"/>
    </source>
</evidence>
<evidence type="ECO:0000256" key="1">
    <source>
        <dbReference type="SAM" id="MobiDB-lite"/>
    </source>
</evidence>
<feature type="compositionally biased region" description="Polar residues" evidence="1">
    <location>
        <begin position="36"/>
        <end position="48"/>
    </location>
</feature>
<evidence type="ECO:0000256" key="2">
    <source>
        <dbReference type="SAM" id="Phobius"/>
    </source>
</evidence>
<dbReference type="EMBL" id="AGNL01026331">
    <property type="protein sequence ID" value="EJK58041.1"/>
    <property type="molecule type" value="Genomic_DNA"/>
</dbReference>
<feature type="compositionally biased region" description="Polar residues" evidence="1">
    <location>
        <begin position="118"/>
        <end position="152"/>
    </location>
</feature>
<sequence>MEPELIIVEQGGDVEVMMEQEGDTKGSSKGLGGRDTNGNRSDTPRPTNRFVQGVRRKKALGLLSAASILALMGLLLGFVARSRNDEGASPKARASVMRDDDPSSSPSIAPSLSPSVSGQPSLSPSARPTISEAPSSTPSGDPSLSKAPSSIPSGEPSLSRMPSSKPSSQPSTSNSPTLSFGPTQSPSNSPSKSPTTSPTTSSPPTPAFIDPRCFTVAT</sequence>
<keyword evidence="2" id="KW-0472">Membrane</keyword>
<feature type="transmembrane region" description="Helical" evidence="2">
    <location>
        <begin position="59"/>
        <end position="80"/>
    </location>
</feature>
<dbReference type="Proteomes" id="UP000266841">
    <property type="component" value="Unassembled WGS sequence"/>
</dbReference>
<feature type="compositionally biased region" description="Low complexity" evidence="1">
    <location>
        <begin position="156"/>
        <end position="200"/>
    </location>
</feature>
<feature type="compositionally biased region" description="Low complexity" evidence="1">
    <location>
        <begin position="103"/>
        <end position="117"/>
    </location>
</feature>
<gene>
    <name evidence="3" type="ORF">THAOC_21859</name>
</gene>
<keyword evidence="4" id="KW-1185">Reference proteome</keyword>
<name>K0SAQ4_THAOC</name>
<feature type="region of interest" description="Disordered" evidence="1">
    <location>
        <begin position="84"/>
        <end position="218"/>
    </location>
</feature>
<accession>K0SAQ4</accession>
<reference evidence="3 4" key="1">
    <citation type="journal article" date="2012" name="Genome Biol.">
        <title>Genome and low-iron response of an oceanic diatom adapted to chronic iron limitation.</title>
        <authorList>
            <person name="Lommer M."/>
            <person name="Specht M."/>
            <person name="Roy A.S."/>
            <person name="Kraemer L."/>
            <person name="Andreson R."/>
            <person name="Gutowska M.A."/>
            <person name="Wolf J."/>
            <person name="Bergner S.V."/>
            <person name="Schilhabel M.B."/>
            <person name="Klostermeier U.C."/>
            <person name="Beiko R.G."/>
            <person name="Rosenstiel P."/>
            <person name="Hippler M."/>
            <person name="Laroche J."/>
        </authorList>
    </citation>
    <scope>NUCLEOTIDE SEQUENCE [LARGE SCALE GENOMIC DNA]</scope>
    <source>
        <strain evidence="3 4">CCMP1005</strain>
    </source>
</reference>
<keyword evidence="2" id="KW-0812">Transmembrane</keyword>
<keyword evidence="2" id="KW-1133">Transmembrane helix</keyword>
<dbReference type="AlphaFoldDB" id="K0SAQ4"/>
<feature type="region of interest" description="Disordered" evidence="1">
    <location>
        <begin position="20"/>
        <end position="48"/>
    </location>
</feature>
<protein>
    <submittedName>
        <fullName evidence="3">Uncharacterized protein</fullName>
    </submittedName>
</protein>
<proteinExistence type="predicted"/>
<comment type="caution">
    <text evidence="3">The sequence shown here is derived from an EMBL/GenBank/DDBJ whole genome shotgun (WGS) entry which is preliminary data.</text>
</comment>